<dbReference type="GeneID" id="19013685"/>
<dbReference type="GO" id="GO:0005634">
    <property type="term" value="C:nucleus"/>
    <property type="evidence" value="ECO:0007669"/>
    <property type="project" value="UniProtKB-SubCell"/>
</dbReference>
<reference evidence="7 8" key="1">
    <citation type="submission" date="2011-10" db="EMBL/GenBank/DDBJ databases">
        <authorList>
            <person name="Genoscope - CEA"/>
        </authorList>
    </citation>
    <scope>NUCLEOTIDE SEQUENCE [LARGE SCALE GENOMIC DNA]</scope>
    <source>
        <strain evidence="7 8">RCC 1105</strain>
    </source>
</reference>
<evidence type="ECO:0000256" key="1">
    <source>
        <dbReference type="ARBA" id="ARBA00004123"/>
    </source>
</evidence>
<evidence type="ECO:0000313" key="8">
    <source>
        <dbReference type="Proteomes" id="UP000198341"/>
    </source>
</evidence>
<sequence>MEETYIDEDEEDMAFLAEQDLDDDEENAGGATQNPPGTQDLDWLENEANGGATQNSNKRGPSDFEKNNTENDDDDDGDDAEKAAAKKKRSINPTPSLTEEELAKELAEKKRKQQELERKERELELELLRYKSVARNAPPLLTSAEAVSAGFRVISVTDPKDSTHRVYLKVEERPFGELDGDSNDENDVLLSENQLARKKGKRGYDHARATINRIHLLNEPINDMLMEIEEKKSAALAASLEEQANRENTMPTEEEMRSAEEEETMSVEDFAEMQRKKKKIIELKAKIASASWLTKYAPRKFTDLISDERSNRELLRWLKMWDKIVFNKKTPDQMMNHSIINPSVMKASNGQNRNNNYNNNSSKYQQKTEELYDASGRPMKKIALVSGGPGSGKTTLAHIAAKHAGYRVVEINAASTQKSTNGLVEAVKQAVEMRSVLESMKGISVSTRSDSQNARPNCLVIDEIDAIFGGNEGKGAMSALLKLANGTLGGKKNSNGPLNRPIILICNDMYSAALRQLRDASKLVRLRPPLAARVTGRLREISSKEKISSDPRALSQLAETCELDIRACLNHLQYKSLARGKFTMADAPISGESKDVGAKALEMMRDVYRGRHAFMEKTYPGPAKHFSWMYDRLETFGDDNLLLESTFENLPSAKLNDSTMEMFALASNDISNADIFKSSKLANSTDYFYGQIASVHHRASGCSTMDSVEFPKIKTAERELQRKREITKEWMEKAKIDSRSISMRNSSSVDVLPYVLTIIAPDVGRAAGYDFMSQNESEVLKRAVDVTRSAGLTYAKTSSKGSFDRSTYSAGLQLQPAIDELVKYGCGVPGMVSKPISANGAAIRMSREEWIAQRNALNDERDKLRNEKLVDRRELGPNARELVAREVTMDEIRERARSYNPEGVFTPEKGGERGVEKKQFTNQNVVNLPQSAAYDEMKKASNARLELGFSGGNKHRIAASTKPKSLTTVGVTKYKYNEGFTNALRRTVYMKDLFPGMVASKDVEEEEGEKEEDEKEAINNKNRGEEAMMV</sequence>
<dbReference type="CDD" id="cd00009">
    <property type="entry name" value="AAA"/>
    <property type="match status" value="1"/>
</dbReference>
<feature type="compositionally biased region" description="Acidic residues" evidence="5">
    <location>
        <begin position="1003"/>
        <end position="1015"/>
    </location>
</feature>
<keyword evidence="2" id="KW-0539">Nucleus</keyword>
<dbReference type="SMART" id="SM00382">
    <property type="entry name" value="AAA"/>
    <property type="match status" value="1"/>
</dbReference>
<feature type="domain" description="AAA+ ATPase" evidence="6">
    <location>
        <begin position="379"/>
        <end position="529"/>
    </location>
</feature>
<keyword evidence="4" id="KW-0175">Coiled coil</keyword>
<feature type="coiled-coil region" evidence="4">
    <location>
        <begin position="847"/>
        <end position="874"/>
    </location>
</feature>
<dbReference type="Gene3D" id="3.40.50.300">
    <property type="entry name" value="P-loop containing nucleotide triphosphate hydrolases"/>
    <property type="match status" value="1"/>
</dbReference>
<dbReference type="PANTHER" id="PTHR46765">
    <property type="entry name" value="P-LOOP CONTAINING NUCLEOSIDE TRIPHOSPHATE HYDROLASES SUPERFAMILY PROTEIN"/>
    <property type="match status" value="1"/>
</dbReference>
<dbReference type="PANTHER" id="PTHR46765:SF1">
    <property type="entry name" value="P-LOOP CONTAINING NUCLEOSIDE TRIPHOSPHATE HYDROLASES SUPERFAMILY PROTEIN"/>
    <property type="match status" value="1"/>
</dbReference>
<accession>K8FI60</accession>
<evidence type="ECO:0000256" key="3">
    <source>
        <dbReference type="ARBA" id="ARBA00043975"/>
    </source>
</evidence>
<dbReference type="EMBL" id="FO082270">
    <property type="protein sequence ID" value="CCO66474.1"/>
    <property type="molecule type" value="Genomic_DNA"/>
</dbReference>
<dbReference type="InterPro" id="IPR027417">
    <property type="entry name" value="P-loop_NTPase"/>
</dbReference>
<evidence type="ECO:0000256" key="2">
    <source>
        <dbReference type="ARBA" id="ARBA00023242"/>
    </source>
</evidence>
<comment type="similarity">
    <text evidence="3">Belongs to the activator 1 small subunits family. CTF18 subfamily.</text>
</comment>
<evidence type="ECO:0000256" key="4">
    <source>
        <dbReference type="SAM" id="Coils"/>
    </source>
</evidence>
<evidence type="ECO:0000256" key="5">
    <source>
        <dbReference type="SAM" id="MobiDB-lite"/>
    </source>
</evidence>
<dbReference type="InterPro" id="IPR053016">
    <property type="entry name" value="CTF18-RFC_complex"/>
</dbReference>
<protein>
    <submittedName>
        <fullName evidence="7">Chromosome transmission fidelity protein 18 homolog</fullName>
    </submittedName>
</protein>
<feature type="region of interest" description="Disordered" evidence="5">
    <location>
        <begin position="1"/>
        <end position="117"/>
    </location>
</feature>
<dbReference type="Proteomes" id="UP000198341">
    <property type="component" value="Chromosome 9"/>
</dbReference>
<dbReference type="Pfam" id="PF00004">
    <property type="entry name" value="AAA"/>
    <property type="match status" value="1"/>
</dbReference>
<keyword evidence="8" id="KW-1185">Reference proteome</keyword>
<feature type="compositionally biased region" description="Acidic residues" evidence="5">
    <location>
        <begin position="70"/>
        <end position="79"/>
    </location>
</feature>
<dbReference type="eggNOG" id="KOG1969">
    <property type="taxonomic scope" value="Eukaryota"/>
</dbReference>
<proteinExistence type="inferred from homology"/>
<evidence type="ECO:0000259" key="6">
    <source>
        <dbReference type="SMART" id="SM00382"/>
    </source>
</evidence>
<feature type="compositionally biased region" description="Basic and acidic residues" evidence="5">
    <location>
        <begin position="60"/>
        <end position="69"/>
    </location>
</feature>
<dbReference type="AlphaFoldDB" id="K8FI60"/>
<dbReference type="STRING" id="41875.K8FI60"/>
<feature type="region of interest" description="Disordered" evidence="5">
    <location>
        <begin position="242"/>
        <end position="265"/>
    </location>
</feature>
<feature type="region of interest" description="Disordered" evidence="5">
    <location>
        <begin position="1001"/>
        <end position="1030"/>
    </location>
</feature>
<dbReference type="InterPro" id="IPR003959">
    <property type="entry name" value="ATPase_AAA_core"/>
</dbReference>
<dbReference type="GO" id="GO:0016887">
    <property type="term" value="F:ATP hydrolysis activity"/>
    <property type="evidence" value="ECO:0007669"/>
    <property type="project" value="InterPro"/>
</dbReference>
<dbReference type="GO" id="GO:0005524">
    <property type="term" value="F:ATP binding"/>
    <property type="evidence" value="ECO:0007669"/>
    <property type="project" value="InterPro"/>
</dbReference>
<feature type="compositionally biased region" description="Basic and acidic residues" evidence="5">
    <location>
        <begin position="1016"/>
        <end position="1030"/>
    </location>
</feature>
<organism evidence="7 8">
    <name type="scientific">Bathycoccus prasinos</name>
    <dbReference type="NCBI Taxonomy" id="41875"/>
    <lineage>
        <taxon>Eukaryota</taxon>
        <taxon>Viridiplantae</taxon>
        <taxon>Chlorophyta</taxon>
        <taxon>Mamiellophyceae</taxon>
        <taxon>Mamiellales</taxon>
        <taxon>Bathycoccaceae</taxon>
        <taxon>Bathycoccus</taxon>
    </lineage>
</organism>
<name>K8FI60_9CHLO</name>
<gene>
    <name evidence="7" type="ORF">Bathy09g01780</name>
</gene>
<dbReference type="InterPro" id="IPR003593">
    <property type="entry name" value="AAA+_ATPase"/>
</dbReference>
<dbReference type="Gene3D" id="1.10.8.60">
    <property type="match status" value="1"/>
</dbReference>
<evidence type="ECO:0000313" key="7">
    <source>
        <dbReference type="EMBL" id="CCO66474.1"/>
    </source>
</evidence>
<comment type="subcellular location">
    <subcellularLocation>
        <location evidence="1">Nucleus</location>
    </subcellularLocation>
</comment>
<dbReference type="KEGG" id="bpg:Bathy09g01780"/>
<dbReference type="OrthoDB" id="2195431at2759"/>
<dbReference type="SUPFAM" id="SSF52540">
    <property type="entry name" value="P-loop containing nucleoside triphosphate hydrolases"/>
    <property type="match status" value="1"/>
</dbReference>
<feature type="compositionally biased region" description="Basic and acidic residues" evidence="5">
    <location>
        <begin position="101"/>
        <end position="117"/>
    </location>
</feature>
<dbReference type="RefSeq" id="XP_007510914.1">
    <property type="nucleotide sequence ID" value="XM_007510852.1"/>
</dbReference>
<feature type="compositionally biased region" description="Acidic residues" evidence="5">
    <location>
        <begin position="1"/>
        <end position="27"/>
    </location>
</feature>